<reference evidence="6 7" key="1">
    <citation type="submission" date="2019-12" db="EMBL/GenBank/DDBJ databases">
        <authorList>
            <person name="Wolfe R."/>
            <person name="Danczak R."/>
            <person name="Wilkins M."/>
        </authorList>
    </citation>
    <scope>NUCLEOTIDE SEQUENCE [LARGE SCALE GENOMIC DNA]</scope>
    <source>
        <strain evidence="6">X2_MaxBin.013</strain>
    </source>
</reference>
<comment type="caution">
    <text evidence="6">The sequence shown here is derived from an EMBL/GenBank/DDBJ whole genome shotgun (WGS) entry which is preliminary data.</text>
</comment>
<dbReference type="CDD" id="cd01335">
    <property type="entry name" value="Radical_SAM"/>
    <property type="match status" value="1"/>
</dbReference>
<dbReference type="SUPFAM" id="SSF102114">
    <property type="entry name" value="Radical SAM enzymes"/>
    <property type="match status" value="1"/>
</dbReference>
<keyword evidence="4" id="KW-0411">Iron-sulfur</keyword>
<evidence type="ECO:0000256" key="3">
    <source>
        <dbReference type="ARBA" id="ARBA00023004"/>
    </source>
</evidence>
<dbReference type="GO" id="GO:0051536">
    <property type="term" value="F:iron-sulfur cluster binding"/>
    <property type="evidence" value="ECO:0007669"/>
    <property type="project" value="UniProtKB-KW"/>
</dbReference>
<dbReference type="Gene3D" id="3.20.20.70">
    <property type="entry name" value="Aldolase class I"/>
    <property type="match status" value="1"/>
</dbReference>
<proteinExistence type="predicted"/>
<dbReference type="AlphaFoldDB" id="A0A833L360"/>
<dbReference type="InterPro" id="IPR007197">
    <property type="entry name" value="rSAM"/>
</dbReference>
<evidence type="ECO:0000313" key="6">
    <source>
        <dbReference type="EMBL" id="KAF0133786.1"/>
    </source>
</evidence>
<evidence type="ECO:0000259" key="5">
    <source>
        <dbReference type="PROSITE" id="PS51918"/>
    </source>
</evidence>
<dbReference type="SFLD" id="SFLDG01067">
    <property type="entry name" value="SPASM/twitch_domain_containing"/>
    <property type="match status" value="1"/>
</dbReference>
<dbReference type="GO" id="GO:0046872">
    <property type="term" value="F:metal ion binding"/>
    <property type="evidence" value="ECO:0007669"/>
    <property type="project" value="UniProtKB-KW"/>
</dbReference>
<organism evidence="6 7">
    <name type="scientific">Candidatus Saganbacteria bacterium</name>
    <dbReference type="NCBI Taxonomy" id="2575572"/>
    <lineage>
        <taxon>Bacteria</taxon>
        <taxon>Bacillati</taxon>
        <taxon>Saganbacteria</taxon>
    </lineage>
</organism>
<sequence length="388" mass="43228">MGSHLPVINNRTSIPVSGQMAKLLTHPERALNALVNPQRTAPITVEIDLVNGICNSRCPNCTYPQGDGTRGTFFKWDRFSSLTGELKAAGVEGIVLKGGGEPTLYPRFEEAIRYLKNAGFDVGLITNGLRFNHEMAESVLPFLTWVRFSVDAGSEGMYEKTHGLGEERFLKLQGNINAACEIKKRDTLATMVGASYLVLESNLEDIDAAIEWGNSIGLSYIQFKPMQLRCPSAPGGYSYDYLTCATISQHLIQYQDKEYANGFRVFLTRIASPSQIERSSTCYGQRVSLSIGADGEIFVCCHKKYDPRWSVGSIYGSSFEEIIFSERRKKLLHLNPRQADCLHGCRYDSFNTTLERSFAGQTPQETELRLRAMAADYEGQSVLCPNHI</sequence>
<evidence type="ECO:0000256" key="4">
    <source>
        <dbReference type="ARBA" id="ARBA00023014"/>
    </source>
</evidence>
<keyword evidence="2" id="KW-0479">Metal-binding</keyword>
<keyword evidence="3" id="KW-0408">Iron</keyword>
<dbReference type="GO" id="GO:0003824">
    <property type="term" value="F:catalytic activity"/>
    <property type="evidence" value="ECO:0007669"/>
    <property type="project" value="InterPro"/>
</dbReference>
<dbReference type="InterPro" id="IPR023885">
    <property type="entry name" value="4Fe4S-binding_SPASM_dom"/>
</dbReference>
<dbReference type="InterPro" id="IPR013785">
    <property type="entry name" value="Aldolase_TIM"/>
</dbReference>
<feature type="domain" description="Radical SAM core" evidence="5">
    <location>
        <begin position="39"/>
        <end position="277"/>
    </location>
</feature>
<dbReference type="PROSITE" id="PS51918">
    <property type="entry name" value="RADICAL_SAM"/>
    <property type="match status" value="1"/>
</dbReference>
<dbReference type="InterPro" id="IPR058240">
    <property type="entry name" value="rSAM_sf"/>
</dbReference>
<dbReference type="PANTHER" id="PTHR11228:SF7">
    <property type="entry name" value="PQQA PEPTIDE CYCLASE"/>
    <property type="match status" value="1"/>
</dbReference>
<dbReference type="Pfam" id="PF13186">
    <property type="entry name" value="SPASM"/>
    <property type="match status" value="1"/>
</dbReference>
<evidence type="ECO:0000256" key="1">
    <source>
        <dbReference type="ARBA" id="ARBA00022691"/>
    </source>
</evidence>
<dbReference type="InterPro" id="IPR050377">
    <property type="entry name" value="Radical_SAM_PqqE_MftC-like"/>
</dbReference>
<evidence type="ECO:0000256" key="2">
    <source>
        <dbReference type="ARBA" id="ARBA00022723"/>
    </source>
</evidence>
<dbReference type="CDD" id="cd21109">
    <property type="entry name" value="SPASM"/>
    <property type="match status" value="1"/>
</dbReference>
<accession>A0A833L360</accession>
<gene>
    <name evidence="6" type="ORF">FD145_1102</name>
</gene>
<keyword evidence="1" id="KW-0949">S-adenosyl-L-methionine</keyword>
<dbReference type="Pfam" id="PF04055">
    <property type="entry name" value="Radical_SAM"/>
    <property type="match status" value="1"/>
</dbReference>
<protein>
    <submittedName>
        <fullName evidence="6">Molybdenum cofactor biosynthesis protein A</fullName>
    </submittedName>
</protein>
<name>A0A833L360_UNCSA</name>
<dbReference type="Proteomes" id="UP000488506">
    <property type="component" value="Unassembled WGS sequence"/>
</dbReference>
<evidence type="ECO:0000313" key="7">
    <source>
        <dbReference type="Proteomes" id="UP000488506"/>
    </source>
</evidence>
<dbReference type="EMBL" id="WPAF01000018">
    <property type="protein sequence ID" value="KAF0133786.1"/>
    <property type="molecule type" value="Genomic_DNA"/>
</dbReference>
<dbReference type="PANTHER" id="PTHR11228">
    <property type="entry name" value="RADICAL SAM DOMAIN PROTEIN"/>
    <property type="match status" value="1"/>
</dbReference>
<dbReference type="SFLD" id="SFLDS00029">
    <property type="entry name" value="Radical_SAM"/>
    <property type="match status" value="1"/>
</dbReference>